<comment type="caution">
    <text evidence="1">The sequence shown here is derived from an EMBL/GenBank/DDBJ whole genome shotgun (WGS) entry which is preliminary data.</text>
</comment>
<dbReference type="OrthoDB" id="3791653at2759"/>
<name>A0A9P4HKJ3_9PEZI</name>
<reference evidence="1" key="1">
    <citation type="journal article" date="2020" name="Stud. Mycol.">
        <title>101 Dothideomycetes genomes: a test case for predicting lifestyles and emergence of pathogens.</title>
        <authorList>
            <person name="Haridas S."/>
            <person name="Albert R."/>
            <person name="Binder M."/>
            <person name="Bloem J."/>
            <person name="Labutti K."/>
            <person name="Salamov A."/>
            <person name="Andreopoulos B."/>
            <person name="Baker S."/>
            <person name="Barry K."/>
            <person name="Bills G."/>
            <person name="Bluhm B."/>
            <person name="Cannon C."/>
            <person name="Castanera R."/>
            <person name="Culley D."/>
            <person name="Daum C."/>
            <person name="Ezra D."/>
            <person name="Gonzalez J."/>
            <person name="Henrissat B."/>
            <person name="Kuo A."/>
            <person name="Liang C."/>
            <person name="Lipzen A."/>
            <person name="Lutzoni F."/>
            <person name="Magnuson J."/>
            <person name="Mondo S."/>
            <person name="Nolan M."/>
            <person name="Ohm R."/>
            <person name="Pangilinan J."/>
            <person name="Park H.-J."/>
            <person name="Ramirez L."/>
            <person name="Alfaro M."/>
            <person name="Sun H."/>
            <person name="Tritt A."/>
            <person name="Yoshinaga Y."/>
            <person name="Zwiers L.-H."/>
            <person name="Turgeon B."/>
            <person name="Goodwin S."/>
            <person name="Spatafora J."/>
            <person name="Crous P."/>
            <person name="Grigoriev I."/>
        </authorList>
    </citation>
    <scope>NUCLEOTIDE SEQUENCE</scope>
    <source>
        <strain evidence="1">CBS 121410</strain>
    </source>
</reference>
<dbReference type="Proteomes" id="UP000799776">
    <property type="component" value="Unassembled WGS sequence"/>
</dbReference>
<protein>
    <submittedName>
        <fullName evidence="1">Uncharacterized protein</fullName>
    </submittedName>
</protein>
<evidence type="ECO:0000313" key="1">
    <source>
        <dbReference type="EMBL" id="KAF2083259.1"/>
    </source>
</evidence>
<evidence type="ECO:0000313" key="2">
    <source>
        <dbReference type="Proteomes" id="UP000799776"/>
    </source>
</evidence>
<keyword evidence="2" id="KW-1185">Reference proteome</keyword>
<dbReference type="EMBL" id="ML978816">
    <property type="protein sequence ID" value="KAF2083259.1"/>
    <property type="molecule type" value="Genomic_DNA"/>
</dbReference>
<feature type="non-terminal residue" evidence="1">
    <location>
        <position position="1"/>
    </location>
</feature>
<accession>A0A9P4HKJ3</accession>
<organism evidence="1 2">
    <name type="scientific">Saccharata proteae CBS 121410</name>
    <dbReference type="NCBI Taxonomy" id="1314787"/>
    <lineage>
        <taxon>Eukaryota</taxon>
        <taxon>Fungi</taxon>
        <taxon>Dikarya</taxon>
        <taxon>Ascomycota</taxon>
        <taxon>Pezizomycotina</taxon>
        <taxon>Dothideomycetes</taxon>
        <taxon>Dothideomycetes incertae sedis</taxon>
        <taxon>Botryosphaeriales</taxon>
        <taxon>Saccharataceae</taxon>
        <taxon>Saccharata</taxon>
    </lineage>
</organism>
<proteinExistence type="predicted"/>
<gene>
    <name evidence="1" type="ORF">K490DRAFT_52127</name>
</gene>
<dbReference type="AlphaFoldDB" id="A0A9P4HKJ3"/>
<sequence>IKNIFSSNNIKGSFFLVSLLEIIDYIINNLNTKDIISFTTIKPKILDIALKYSLDIIPKSSSLIATTRKLTTRVVPSSSTLITGIPI</sequence>